<dbReference type="EMBL" id="JACHGJ010000002">
    <property type="protein sequence ID" value="MBB6479417.1"/>
    <property type="molecule type" value="Genomic_DNA"/>
</dbReference>
<dbReference type="InterPro" id="IPR009057">
    <property type="entry name" value="Homeodomain-like_sf"/>
</dbReference>
<dbReference type="GO" id="GO:0003677">
    <property type="term" value="F:DNA binding"/>
    <property type="evidence" value="ECO:0007669"/>
    <property type="project" value="UniProtKB-UniRule"/>
</dbReference>
<name>A0A841R898_9SPIO</name>
<dbReference type="Pfam" id="PF00440">
    <property type="entry name" value="TetR_N"/>
    <property type="match status" value="1"/>
</dbReference>
<protein>
    <submittedName>
        <fullName evidence="4">AcrR family transcriptional regulator</fullName>
    </submittedName>
</protein>
<evidence type="ECO:0000256" key="2">
    <source>
        <dbReference type="PROSITE-ProRule" id="PRU00335"/>
    </source>
</evidence>
<keyword evidence="1 2" id="KW-0238">DNA-binding</keyword>
<evidence type="ECO:0000313" key="5">
    <source>
        <dbReference type="Proteomes" id="UP000587760"/>
    </source>
</evidence>
<dbReference type="Gene3D" id="1.10.357.10">
    <property type="entry name" value="Tetracycline Repressor, domain 2"/>
    <property type="match status" value="1"/>
</dbReference>
<evidence type="ECO:0000313" key="4">
    <source>
        <dbReference type="EMBL" id="MBB6479417.1"/>
    </source>
</evidence>
<accession>A0A841R898</accession>
<organism evidence="4 5">
    <name type="scientific">Spirochaeta isovalerica</name>
    <dbReference type="NCBI Taxonomy" id="150"/>
    <lineage>
        <taxon>Bacteria</taxon>
        <taxon>Pseudomonadati</taxon>
        <taxon>Spirochaetota</taxon>
        <taxon>Spirochaetia</taxon>
        <taxon>Spirochaetales</taxon>
        <taxon>Spirochaetaceae</taxon>
        <taxon>Spirochaeta</taxon>
    </lineage>
</organism>
<sequence>MPPKVQFSREQIVDTAFNIARESGIASLTVRKVAARLGCSVAPIYVNFNKSDDLIDAVMDKIKQLSWEYSTGSYTDIGFFNIGIGQLLFVRDNPRLFLELVNSDYICSDMEKDVEQQMVDIMMKDRMLDGLSREDNRKLLLQMSIFTNGLSLELLKENSRLSLEGALSILEETAHQLIHSFKTDFRSSFTPYSPINIPK</sequence>
<dbReference type="PROSITE" id="PS50977">
    <property type="entry name" value="HTH_TETR_2"/>
    <property type="match status" value="1"/>
</dbReference>
<keyword evidence="5" id="KW-1185">Reference proteome</keyword>
<feature type="domain" description="HTH tetR-type" evidence="3">
    <location>
        <begin position="6"/>
        <end position="66"/>
    </location>
</feature>
<proteinExistence type="predicted"/>
<comment type="caution">
    <text evidence="4">The sequence shown here is derived from an EMBL/GenBank/DDBJ whole genome shotgun (WGS) entry which is preliminary data.</text>
</comment>
<evidence type="ECO:0000259" key="3">
    <source>
        <dbReference type="PROSITE" id="PS50977"/>
    </source>
</evidence>
<dbReference type="InterPro" id="IPR001647">
    <property type="entry name" value="HTH_TetR"/>
</dbReference>
<evidence type="ECO:0000256" key="1">
    <source>
        <dbReference type="ARBA" id="ARBA00023125"/>
    </source>
</evidence>
<dbReference type="SUPFAM" id="SSF46689">
    <property type="entry name" value="Homeodomain-like"/>
    <property type="match status" value="1"/>
</dbReference>
<feature type="DNA-binding region" description="H-T-H motif" evidence="2">
    <location>
        <begin position="29"/>
        <end position="48"/>
    </location>
</feature>
<gene>
    <name evidence="4" type="ORF">HNR50_001075</name>
</gene>
<dbReference type="RefSeq" id="WP_184744642.1">
    <property type="nucleotide sequence ID" value="NZ_JACHGJ010000002.1"/>
</dbReference>
<dbReference type="Proteomes" id="UP000587760">
    <property type="component" value="Unassembled WGS sequence"/>
</dbReference>
<dbReference type="AlphaFoldDB" id="A0A841R898"/>
<reference evidence="4 5" key="1">
    <citation type="submission" date="2020-08" db="EMBL/GenBank/DDBJ databases">
        <title>Genomic Encyclopedia of Type Strains, Phase IV (KMG-IV): sequencing the most valuable type-strain genomes for metagenomic binning, comparative biology and taxonomic classification.</title>
        <authorList>
            <person name="Goeker M."/>
        </authorList>
    </citation>
    <scope>NUCLEOTIDE SEQUENCE [LARGE SCALE GENOMIC DNA]</scope>
    <source>
        <strain evidence="4 5">DSM 2461</strain>
    </source>
</reference>